<keyword evidence="5 10" id="KW-0812">Transmembrane</keyword>
<evidence type="ECO:0000256" key="7">
    <source>
        <dbReference type="ARBA" id="ARBA00023136"/>
    </source>
</evidence>
<dbReference type="InterPro" id="IPR051085">
    <property type="entry name" value="MB_O-acyltransferase"/>
</dbReference>
<keyword evidence="6 10" id="KW-1133">Transmembrane helix</keyword>
<keyword evidence="3 9" id="KW-1003">Cell membrane</keyword>
<feature type="transmembrane region" description="Helical" evidence="10">
    <location>
        <begin position="82"/>
        <end position="99"/>
    </location>
</feature>
<dbReference type="Pfam" id="PF03062">
    <property type="entry name" value="MBOAT"/>
    <property type="match status" value="1"/>
</dbReference>
<evidence type="ECO:0000256" key="6">
    <source>
        <dbReference type="ARBA" id="ARBA00022989"/>
    </source>
</evidence>
<comment type="similarity">
    <text evidence="2 9">Belongs to the membrane-bound acyltransferase family.</text>
</comment>
<reference evidence="11" key="2">
    <citation type="journal article" date="2021" name="PeerJ">
        <title>Extensive microbial diversity within the chicken gut microbiome revealed by metagenomics and culture.</title>
        <authorList>
            <person name="Gilroy R."/>
            <person name="Ravi A."/>
            <person name="Getino M."/>
            <person name="Pursley I."/>
            <person name="Horton D.L."/>
            <person name="Alikhan N.F."/>
            <person name="Baker D."/>
            <person name="Gharbi K."/>
            <person name="Hall N."/>
            <person name="Watson M."/>
            <person name="Adriaenssens E.M."/>
            <person name="Foster-Nyarko E."/>
            <person name="Jarju S."/>
            <person name="Secka A."/>
            <person name="Antonio M."/>
            <person name="Oren A."/>
            <person name="Chaudhuri R.R."/>
            <person name="La Ragione R."/>
            <person name="Hildebrand F."/>
            <person name="Pallen M.J."/>
        </authorList>
    </citation>
    <scope>NUCLEOTIDE SEQUENCE</scope>
    <source>
        <strain evidence="11">ChiSjej2B20-13462</strain>
    </source>
</reference>
<evidence type="ECO:0000256" key="4">
    <source>
        <dbReference type="ARBA" id="ARBA00022679"/>
    </source>
</evidence>
<proteinExistence type="inferred from homology"/>
<dbReference type="InterPro" id="IPR024024">
    <property type="entry name" value="DltB"/>
</dbReference>
<evidence type="ECO:0000256" key="9">
    <source>
        <dbReference type="PIRNR" id="PIRNR016636"/>
    </source>
</evidence>
<keyword evidence="4 9" id="KW-0808">Transferase</keyword>
<dbReference type="PANTHER" id="PTHR13285:SF23">
    <property type="entry name" value="TEICHOIC ACID D-ALANYLTRANSFERASE"/>
    <property type="match status" value="1"/>
</dbReference>
<comment type="subcellular location">
    <subcellularLocation>
        <location evidence="1">Cell membrane</location>
        <topology evidence="1">Multi-pass membrane protein</topology>
    </subcellularLocation>
</comment>
<evidence type="ECO:0000256" key="1">
    <source>
        <dbReference type="ARBA" id="ARBA00004651"/>
    </source>
</evidence>
<accession>A0A9D0Z604</accession>
<evidence type="ECO:0000256" key="10">
    <source>
        <dbReference type="SAM" id="Phobius"/>
    </source>
</evidence>
<dbReference type="InterPro" id="IPR024194">
    <property type="entry name" value="Ac/AlaTfrase_AlgI/DltB"/>
</dbReference>
<comment type="caution">
    <text evidence="11">The sequence shown here is derived from an EMBL/GenBank/DDBJ whole genome shotgun (WGS) entry which is preliminary data.</text>
</comment>
<evidence type="ECO:0000256" key="8">
    <source>
        <dbReference type="ARBA" id="ARBA00023315"/>
    </source>
</evidence>
<evidence type="ECO:0000256" key="3">
    <source>
        <dbReference type="ARBA" id="ARBA00022475"/>
    </source>
</evidence>
<gene>
    <name evidence="11" type="primary">dltB</name>
    <name evidence="11" type="ORF">IAA67_05945</name>
</gene>
<reference evidence="11" key="1">
    <citation type="submission" date="2020-10" db="EMBL/GenBank/DDBJ databases">
        <authorList>
            <person name="Gilroy R."/>
        </authorList>
    </citation>
    <scope>NUCLEOTIDE SEQUENCE</scope>
    <source>
        <strain evidence="11">ChiSjej2B20-13462</strain>
    </source>
</reference>
<feature type="transmembrane region" description="Helical" evidence="10">
    <location>
        <begin position="211"/>
        <end position="230"/>
    </location>
</feature>
<name>A0A9D0Z604_9FIRM</name>
<dbReference type="EMBL" id="DVFN01000089">
    <property type="protein sequence ID" value="HIQ69851.1"/>
    <property type="molecule type" value="Genomic_DNA"/>
</dbReference>
<feature type="transmembrane region" description="Helical" evidence="10">
    <location>
        <begin position="353"/>
        <end position="373"/>
    </location>
</feature>
<keyword evidence="7 9" id="KW-0472">Membrane</keyword>
<evidence type="ECO:0000256" key="2">
    <source>
        <dbReference type="ARBA" id="ARBA00010323"/>
    </source>
</evidence>
<dbReference type="AlphaFoldDB" id="A0A9D0Z604"/>
<dbReference type="GO" id="GO:0016746">
    <property type="term" value="F:acyltransferase activity"/>
    <property type="evidence" value="ECO:0007669"/>
    <property type="project" value="UniProtKB-KW"/>
</dbReference>
<feature type="transmembrane region" description="Helical" evidence="10">
    <location>
        <begin position="301"/>
        <end position="324"/>
    </location>
</feature>
<sequence length="379" mass="43307">MTPYGGLTFFVVLAALLLPAVILGLLGRRIHYYGLFATLALLWLSFDSWESKALLAGFWLWETALCYGLLRLRAKGPSRGLFWTAVVLVIAPMVVSKVSGLLPGFSFSLLGISYMTFRALDVALDICDGRVKTLSLWETAYYILFAPAISSGPLDRYRRFTADLHRAIPREEYLTLVRDGVWRLMTGALYYFVFGSLIWKLWIEALPDGGFLGWAGYFYGYTFFMFFNFAGYSRMAVGTAYLLGIRLPDNFNRPFLAVDMKDFWARWHISLSTFLRDQVYTRFCMAALRGKWFKGKRTSSYLGYLLTMGLMGLWHGLSLHYLVYGLYHGGVMGLNDLLDTRWKHFKKLKKQPWSRAVCVVVTFHLFAFGLLLFSGKLLG</sequence>
<organism evidence="11 12">
    <name type="scientific">Candidatus Avoscillospira stercorigallinarum</name>
    <dbReference type="NCBI Taxonomy" id="2840708"/>
    <lineage>
        <taxon>Bacteria</taxon>
        <taxon>Bacillati</taxon>
        <taxon>Bacillota</taxon>
        <taxon>Clostridia</taxon>
        <taxon>Eubacteriales</taxon>
        <taxon>Oscillospiraceae</taxon>
        <taxon>Oscillospiraceae incertae sedis</taxon>
        <taxon>Candidatus Avoscillospira</taxon>
    </lineage>
</organism>
<evidence type="ECO:0000313" key="12">
    <source>
        <dbReference type="Proteomes" id="UP000886874"/>
    </source>
</evidence>
<feature type="transmembrane region" description="Helical" evidence="10">
    <location>
        <begin position="6"/>
        <end position="23"/>
    </location>
</feature>
<evidence type="ECO:0000313" key="11">
    <source>
        <dbReference type="EMBL" id="HIQ69851.1"/>
    </source>
</evidence>
<keyword evidence="8 9" id="KW-0012">Acyltransferase</keyword>
<dbReference type="InterPro" id="IPR004299">
    <property type="entry name" value="MBOAT_fam"/>
</dbReference>
<evidence type="ECO:0000256" key="5">
    <source>
        <dbReference type="ARBA" id="ARBA00022692"/>
    </source>
</evidence>
<dbReference type="GO" id="GO:0005886">
    <property type="term" value="C:plasma membrane"/>
    <property type="evidence" value="ECO:0007669"/>
    <property type="project" value="UniProtKB-SubCell"/>
</dbReference>
<dbReference type="NCBIfam" id="TIGR04091">
    <property type="entry name" value="LTA_dltB"/>
    <property type="match status" value="1"/>
</dbReference>
<protein>
    <submittedName>
        <fullName evidence="11">D-alanyl-lipoteichoic acid biosynthesis protein DltB</fullName>
    </submittedName>
</protein>
<dbReference type="PIRSF" id="PIRSF016636">
    <property type="entry name" value="AlgI_DltB"/>
    <property type="match status" value="1"/>
</dbReference>
<dbReference type="PANTHER" id="PTHR13285">
    <property type="entry name" value="ACYLTRANSFERASE"/>
    <property type="match status" value="1"/>
</dbReference>
<dbReference type="Proteomes" id="UP000886874">
    <property type="component" value="Unassembled WGS sequence"/>
</dbReference>
<feature type="transmembrane region" description="Helical" evidence="10">
    <location>
        <begin position="180"/>
        <end position="199"/>
    </location>
</feature>
<dbReference type="GO" id="GO:0070395">
    <property type="term" value="P:lipoteichoic acid biosynthetic process"/>
    <property type="evidence" value="ECO:0007669"/>
    <property type="project" value="InterPro"/>
</dbReference>